<proteinExistence type="predicted"/>
<name>A0A8H6ZJ84_9AGAR</name>
<sequence length="232" mass="24340">MRAVPLLHHSAFHHSALASFSCSLRRETETRLNRIPTSPVMPHSAFKFLFLLSAFSATLSSAAVLQARAAPDNTVSVTSTTNYCMIMPRTAHTNIGDSEQTGGMQSYCSASAHSSPSQGTLPGDFWRNVAFESGNGKNGKRYAQLTGCINPGSLDRLNTGDGGGQYDSSGGAGGSGNPQGSACAGYNHYVELVEPGSNRACIRCCDDPADCPTNKDTDGCPAVISGNYFNCG</sequence>
<comment type="caution">
    <text evidence="1">The sequence shown here is derived from an EMBL/GenBank/DDBJ whole genome shotgun (WGS) entry which is preliminary data.</text>
</comment>
<dbReference type="OrthoDB" id="3044029at2759"/>
<dbReference type="AlphaFoldDB" id="A0A8H6ZJ84"/>
<dbReference type="Proteomes" id="UP000623467">
    <property type="component" value="Unassembled WGS sequence"/>
</dbReference>
<evidence type="ECO:0000313" key="1">
    <source>
        <dbReference type="EMBL" id="KAF7377926.1"/>
    </source>
</evidence>
<dbReference type="EMBL" id="JACAZH010000001">
    <property type="protein sequence ID" value="KAF7377926.1"/>
    <property type="molecule type" value="Genomic_DNA"/>
</dbReference>
<accession>A0A8H6ZJ84</accession>
<protein>
    <submittedName>
        <fullName evidence="1">Uncharacterized protein</fullName>
    </submittedName>
</protein>
<dbReference type="PROSITE" id="PS51257">
    <property type="entry name" value="PROKAR_LIPOPROTEIN"/>
    <property type="match status" value="1"/>
</dbReference>
<evidence type="ECO:0000313" key="2">
    <source>
        <dbReference type="Proteomes" id="UP000623467"/>
    </source>
</evidence>
<gene>
    <name evidence="1" type="ORF">MSAN_00216500</name>
</gene>
<reference evidence="1" key="1">
    <citation type="submission" date="2020-05" db="EMBL/GenBank/DDBJ databases">
        <title>Mycena genomes resolve the evolution of fungal bioluminescence.</title>
        <authorList>
            <person name="Tsai I.J."/>
        </authorList>
    </citation>
    <scope>NUCLEOTIDE SEQUENCE</scope>
    <source>
        <strain evidence="1">160909Yilan</strain>
    </source>
</reference>
<organism evidence="1 2">
    <name type="scientific">Mycena sanguinolenta</name>
    <dbReference type="NCBI Taxonomy" id="230812"/>
    <lineage>
        <taxon>Eukaryota</taxon>
        <taxon>Fungi</taxon>
        <taxon>Dikarya</taxon>
        <taxon>Basidiomycota</taxon>
        <taxon>Agaricomycotina</taxon>
        <taxon>Agaricomycetes</taxon>
        <taxon>Agaricomycetidae</taxon>
        <taxon>Agaricales</taxon>
        <taxon>Marasmiineae</taxon>
        <taxon>Mycenaceae</taxon>
        <taxon>Mycena</taxon>
    </lineage>
</organism>
<keyword evidence="2" id="KW-1185">Reference proteome</keyword>